<reference evidence="1 2" key="1">
    <citation type="submission" date="2020-06" db="EMBL/GenBank/DDBJ databases">
        <title>Rhizobium sp.nov. isolated from the tomato plant.</title>
        <authorList>
            <person name="Thin K.K."/>
            <person name="Zhang X."/>
            <person name="He S."/>
        </authorList>
    </citation>
    <scope>NUCLEOTIDE SEQUENCE [LARGE SCALE GENOMIC DNA]</scope>
    <source>
        <strain evidence="1 2">DBTS2</strain>
    </source>
</reference>
<evidence type="ECO:0000313" key="1">
    <source>
        <dbReference type="EMBL" id="NVP56055.1"/>
    </source>
</evidence>
<evidence type="ECO:0000313" key="2">
    <source>
        <dbReference type="Proteomes" id="UP000659172"/>
    </source>
</evidence>
<name>A0ABX2QED9_9HYPH</name>
<dbReference type="RefSeq" id="WP_176950022.1">
    <property type="nucleotide sequence ID" value="NZ_JABXYK010000006.1"/>
</dbReference>
<sequence length="109" mass="11932">MKIVTAWRFGASGYVYYEIGKDLMPTGDSDLFLLEPGKGTYEELSIGDKLQAGSWVHFRESPTTASRARFVLQRGDCVVVLKADKPFAVTDALSGGWVYVATTACGLFQ</sequence>
<gene>
    <name evidence="1" type="ORF">HV823_12415</name>
</gene>
<proteinExistence type="predicted"/>
<accession>A0ABX2QED9</accession>
<keyword evidence="2" id="KW-1185">Reference proteome</keyword>
<comment type="caution">
    <text evidence="1">The sequence shown here is derived from an EMBL/GenBank/DDBJ whole genome shotgun (WGS) entry which is preliminary data.</text>
</comment>
<dbReference type="Proteomes" id="UP000659172">
    <property type="component" value="Unassembled WGS sequence"/>
</dbReference>
<organism evidence="1 2">
    <name type="scientific">Mycoplana rhizolycopersici</name>
    <dbReference type="NCBI Taxonomy" id="2746702"/>
    <lineage>
        <taxon>Bacteria</taxon>
        <taxon>Pseudomonadati</taxon>
        <taxon>Pseudomonadota</taxon>
        <taxon>Alphaproteobacteria</taxon>
        <taxon>Hyphomicrobiales</taxon>
        <taxon>Rhizobiaceae</taxon>
        <taxon>Mycoplana</taxon>
    </lineage>
</organism>
<dbReference type="EMBL" id="JABXYK010000006">
    <property type="protein sequence ID" value="NVP56055.1"/>
    <property type="molecule type" value="Genomic_DNA"/>
</dbReference>
<protein>
    <submittedName>
        <fullName evidence="1">Uncharacterized protein</fullName>
    </submittedName>
</protein>